<comment type="subcellular location">
    <subcellularLocation>
        <location evidence="4">Membrane</location>
        <topology evidence="4">Multi-pass membrane protein</topology>
    </subcellularLocation>
</comment>
<keyword evidence="4" id="KW-0187">Copper transport</keyword>
<feature type="transmembrane region" description="Helical" evidence="4">
    <location>
        <begin position="147"/>
        <end position="169"/>
    </location>
</feature>
<keyword evidence="4" id="KW-0813">Transport</keyword>
<dbReference type="GO" id="GO:0005375">
    <property type="term" value="F:copper ion transmembrane transporter activity"/>
    <property type="evidence" value="ECO:0007669"/>
    <property type="project" value="UniProtKB-UniRule"/>
</dbReference>
<evidence type="ECO:0000256" key="1">
    <source>
        <dbReference type="ARBA" id="ARBA00022692"/>
    </source>
</evidence>
<keyword evidence="3 4" id="KW-0472">Membrane</keyword>
<dbReference type="AlphaFoldDB" id="A0A4Y2HU93"/>
<dbReference type="EMBL" id="BGPR01002168">
    <property type="protein sequence ID" value="GBM68920.1"/>
    <property type="molecule type" value="Genomic_DNA"/>
</dbReference>
<dbReference type="Proteomes" id="UP000499080">
    <property type="component" value="Unassembled WGS sequence"/>
</dbReference>
<dbReference type="PANTHER" id="PTHR12483">
    <property type="entry name" value="SOLUTE CARRIER FAMILY 31 COPPER TRANSPORTERS"/>
    <property type="match status" value="1"/>
</dbReference>
<evidence type="ECO:0000313" key="5">
    <source>
        <dbReference type="EMBL" id="GBM68920.1"/>
    </source>
</evidence>
<gene>
    <name evidence="5" type="ORF">AVEN_207174_1</name>
</gene>
<organism evidence="5 6">
    <name type="scientific">Araneus ventricosus</name>
    <name type="common">Orbweaver spider</name>
    <name type="synonym">Epeira ventricosa</name>
    <dbReference type="NCBI Taxonomy" id="182803"/>
    <lineage>
        <taxon>Eukaryota</taxon>
        <taxon>Metazoa</taxon>
        <taxon>Ecdysozoa</taxon>
        <taxon>Arthropoda</taxon>
        <taxon>Chelicerata</taxon>
        <taxon>Arachnida</taxon>
        <taxon>Araneae</taxon>
        <taxon>Araneomorphae</taxon>
        <taxon>Entelegynae</taxon>
        <taxon>Araneoidea</taxon>
        <taxon>Araneidae</taxon>
        <taxon>Araneus</taxon>
    </lineage>
</organism>
<comment type="caution">
    <text evidence="5">The sequence shown here is derived from an EMBL/GenBank/DDBJ whole genome shotgun (WGS) entry which is preliminary data.</text>
</comment>
<keyword evidence="6" id="KW-1185">Reference proteome</keyword>
<keyword evidence="2 4" id="KW-1133">Transmembrane helix</keyword>
<evidence type="ECO:0000256" key="3">
    <source>
        <dbReference type="ARBA" id="ARBA00023136"/>
    </source>
</evidence>
<dbReference type="OrthoDB" id="161814at2759"/>
<feature type="transmembrane region" description="Helical" evidence="4">
    <location>
        <begin position="122"/>
        <end position="141"/>
    </location>
</feature>
<keyword evidence="4" id="KW-0186">Copper</keyword>
<keyword evidence="1 4" id="KW-0812">Transmembrane</keyword>
<accession>A0A4Y2HU93</accession>
<evidence type="ECO:0000313" key="6">
    <source>
        <dbReference type="Proteomes" id="UP000499080"/>
    </source>
</evidence>
<dbReference type="GO" id="GO:0016020">
    <property type="term" value="C:membrane"/>
    <property type="evidence" value="ECO:0007669"/>
    <property type="project" value="UniProtKB-SubCell"/>
</dbReference>
<dbReference type="InterPro" id="IPR007274">
    <property type="entry name" value="Cop_transporter"/>
</dbReference>
<keyword evidence="4" id="KW-0406">Ion transport</keyword>
<dbReference type="Pfam" id="PF04145">
    <property type="entry name" value="Ctr"/>
    <property type="match status" value="1"/>
</dbReference>
<evidence type="ECO:0000256" key="2">
    <source>
        <dbReference type="ARBA" id="ARBA00022989"/>
    </source>
</evidence>
<name>A0A4Y2HU93_ARAVE</name>
<comment type="similarity">
    <text evidence="4">Belongs to the copper transporter (Ctr) (TC 1.A.56) family. SLC31A subfamily.</text>
</comment>
<reference evidence="5 6" key="1">
    <citation type="journal article" date="2019" name="Sci. Rep.">
        <title>Orb-weaving spider Araneus ventricosus genome elucidates the spidroin gene catalogue.</title>
        <authorList>
            <person name="Kono N."/>
            <person name="Nakamura H."/>
            <person name="Ohtoshi R."/>
            <person name="Moran D.A.P."/>
            <person name="Shinohara A."/>
            <person name="Yoshida Y."/>
            <person name="Fujiwara M."/>
            <person name="Mori M."/>
            <person name="Tomita M."/>
            <person name="Arakawa K."/>
        </authorList>
    </citation>
    <scope>NUCLEOTIDE SEQUENCE [LARGE SCALE GENOMIC DNA]</scope>
</reference>
<evidence type="ECO:0000256" key="4">
    <source>
        <dbReference type="RuleBase" id="RU367022"/>
    </source>
</evidence>
<feature type="transmembrane region" description="Helical" evidence="4">
    <location>
        <begin position="48"/>
        <end position="70"/>
    </location>
</feature>
<proteinExistence type="inferred from homology"/>
<dbReference type="PANTHER" id="PTHR12483:SF115">
    <property type="entry name" value="COPPER TRANSPORT PROTEIN"/>
    <property type="match status" value="1"/>
</dbReference>
<sequence>MTQSKCTVRRLLFGEKSLNVEYLFNFIKMHKSYLEFGFEVEDLLFKGLTIKSGVGMVGLCISVAVFTFMYETIKTLRQKLVSSFGKTSRDFHYMNESHSERSMLVEIKESQQKWNRIRVHTIHAFLYMIQVTMGYFLMLIIMSYNAWLAITVFTAAGFSYYFYSTFVLYRPTVVPIEILSPEEYDQ</sequence>
<protein>
    <recommendedName>
        <fullName evidence="4">Copper transport protein</fullName>
    </recommendedName>
</protein>